<keyword evidence="1" id="KW-1133">Transmembrane helix</keyword>
<dbReference type="Proteomes" id="UP000279833">
    <property type="component" value="Unassembled WGS sequence"/>
</dbReference>
<organism evidence="4">
    <name type="scientific">Schistosoma curassoni</name>
    <dbReference type="NCBI Taxonomy" id="6186"/>
    <lineage>
        <taxon>Eukaryota</taxon>
        <taxon>Metazoa</taxon>
        <taxon>Spiralia</taxon>
        <taxon>Lophotrochozoa</taxon>
        <taxon>Platyhelminthes</taxon>
        <taxon>Trematoda</taxon>
        <taxon>Digenea</taxon>
        <taxon>Strigeidida</taxon>
        <taxon>Schistosomatoidea</taxon>
        <taxon>Schistosomatidae</taxon>
        <taxon>Schistosoma</taxon>
    </lineage>
</organism>
<feature type="transmembrane region" description="Helical" evidence="1">
    <location>
        <begin position="48"/>
        <end position="69"/>
    </location>
</feature>
<dbReference type="WBParaSite" id="SCUD_0000505501-mRNA-1">
    <property type="protein sequence ID" value="SCUD_0000505501-mRNA-1"/>
    <property type="gene ID" value="SCUD_0000505501"/>
</dbReference>
<protein>
    <submittedName>
        <fullName evidence="4">Recep_L_domain domain-containing protein</fullName>
    </submittedName>
</protein>
<keyword evidence="1" id="KW-0472">Membrane</keyword>
<keyword evidence="1" id="KW-0812">Transmembrane</keyword>
<reference evidence="2 3" key="2">
    <citation type="submission" date="2018-11" db="EMBL/GenBank/DDBJ databases">
        <authorList>
            <consortium name="Pathogen Informatics"/>
        </authorList>
    </citation>
    <scope>NUCLEOTIDE SEQUENCE [LARGE SCALE GENOMIC DNA]</scope>
    <source>
        <strain evidence="2">Dakar</strain>
        <strain evidence="3">Dakar, Senegal</strain>
    </source>
</reference>
<proteinExistence type="predicted"/>
<evidence type="ECO:0000313" key="4">
    <source>
        <dbReference type="WBParaSite" id="SCUD_0000505501-mRNA-1"/>
    </source>
</evidence>
<name>A0A183JQR6_9TREM</name>
<reference evidence="4" key="1">
    <citation type="submission" date="2016-06" db="UniProtKB">
        <authorList>
            <consortium name="WormBaseParasite"/>
        </authorList>
    </citation>
    <scope>IDENTIFICATION</scope>
</reference>
<dbReference type="AlphaFoldDB" id="A0A183JQR6"/>
<evidence type="ECO:0000256" key="1">
    <source>
        <dbReference type="SAM" id="Phobius"/>
    </source>
</evidence>
<sequence length="77" mass="8621">MVLDATNCSLMTLKHLEGNLQLIYLKSSILTNLLVKEGSNTLHRVDRMTIAAGLVTLIIFNICLLKLVFMHTSYDIS</sequence>
<evidence type="ECO:0000313" key="2">
    <source>
        <dbReference type="EMBL" id="VDO92749.1"/>
    </source>
</evidence>
<evidence type="ECO:0000313" key="3">
    <source>
        <dbReference type="Proteomes" id="UP000279833"/>
    </source>
</evidence>
<accession>A0A183JQR6</accession>
<dbReference type="EMBL" id="UZAK01007569">
    <property type="protein sequence ID" value="VDO92749.1"/>
    <property type="molecule type" value="Genomic_DNA"/>
</dbReference>
<keyword evidence="3" id="KW-1185">Reference proteome</keyword>
<gene>
    <name evidence="2" type="ORF">SCUD_LOCUS5057</name>
</gene>
<dbReference type="STRING" id="6186.A0A183JQR6"/>